<evidence type="ECO:0000313" key="1">
    <source>
        <dbReference type="EMBL" id="KYD02622.1"/>
    </source>
</evidence>
<sequence length="63" mass="7112">MEDVTSWPMLGHILLDFISNPYLIVLTIYSALNVIPDPTTAGVSDSKLAMQYIKPRNDKDFIE</sequence>
<protein>
    <submittedName>
        <fullName evidence="1">Uncharacterized protein</fullName>
    </submittedName>
</protein>
<dbReference type="EMBL" id="LQYN01000071">
    <property type="protein sequence ID" value="KYD02622.1"/>
    <property type="molecule type" value="Genomic_DNA"/>
</dbReference>
<dbReference type="InterPro" id="IPR006485">
    <property type="entry name" value="Phage-like_holin"/>
</dbReference>
<dbReference type="Proteomes" id="UP000075666">
    <property type="component" value="Unassembled WGS sequence"/>
</dbReference>
<proteinExistence type="predicted"/>
<dbReference type="AlphaFoldDB" id="A0A150KSB3"/>
<dbReference type="Pfam" id="PF04531">
    <property type="entry name" value="Phage_holin_1"/>
    <property type="match status" value="1"/>
</dbReference>
<organism evidence="1 2">
    <name type="scientific">Heyndrickxia sporothermodurans</name>
    <dbReference type="NCBI Taxonomy" id="46224"/>
    <lineage>
        <taxon>Bacteria</taxon>
        <taxon>Bacillati</taxon>
        <taxon>Bacillota</taxon>
        <taxon>Bacilli</taxon>
        <taxon>Bacillales</taxon>
        <taxon>Bacillaceae</taxon>
        <taxon>Heyndrickxia</taxon>
    </lineage>
</organism>
<keyword evidence="2" id="KW-1185">Reference proteome</keyword>
<comment type="caution">
    <text evidence="1">The sequence shown here is derived from an EMBL/GenBank/DDBJ whole genome shotgun (WGS) entry which is preliminary data.</text>
</comment>
<evidence type="ECO:0000313" key="2">
    <source>
        <dbReference type="Proteomes" id="UP000075666"/>
    </source>
</evidence>
<accession>A0A150KSB3</accession>
<name>A0A150KSB3_9BACI</name>
<reference evidence="1 2" key="1">
    <citation type="submission" date="2016-01" db="EMBL/GenBank/DDBJ databases">
        <title>Genome Sequences of Twelve Sporeforming Bacillus Species Isolated from Foods.</title>
        <authorList>
            <person name="Berendsen E.M."/>
            <person name="Wells-Bennik M.H."/>
            <person name="Krawcyk A.O."/>
            <person name="De Jong A."/>
            <person name="Holsappel S."/>
            <person name="Eijlander R.T."/>
            <person name="Kuipers O.P."/>
        </authorList>
    </citation>
    <scope>NUCLEOTIDE SEQUENCE [LARGE SCALE GENOMIC DNA]</scope>
    <source>
        <strain evidence="1 2">B4102</strain>
    </source>
</reference>
<dbReference type="PATRIC" id="fig|46224.3.peg.3578"/>
<dbReference type="STRING" id="46224.B4102_0216"/>
<gene>
    <name evidence="1" type="ORF">B4102_0216</name>
</gene>